<feature type="compositionally biased region" description="Basic residues" evidence="1">
    <location>
        <begin position="46"/>
        <end position="58"/>
    </location>
</feature>
<dbReference type="STRING" id="553510.B1H19_37585"/>
<dbReference type="InterPro" id="IPR052909">
    <property type="entry name" value="Transposase_6_like"/>
</dbReference>
<proteinExistence type="predicted"/>
<evidence type="ECO:0000256" key="1">
    <source>
        <dbReference type="SAM" id="MobiDB-lite"/>
    </source>
</evidence>
<dbReference type="KEGG" id="sgv:B1H19_37585"/>
<name>A0A1V0U1M9_9ACTN</name>
<accession>A0A1V0U1M9</accession>
<evidence type="ECO:0000259" key="2">
    <source>
        <dbReference type="Pfam" id="PF13340"/>
    </source>
</evidence>
<organism evidence="3 4">
    <name type="scientific">Streptomyces gilvosporeus</name>
    <dbReference type="NCBI Taxonomy" id="553510"/>
    <lineage>
        <taxon>Bacteria</taxon>
        <taxon>Bacillati</taxon>
        <taxon>Actinomycetota</taxon>
        <taxon>Actinomycetes</taxon>
        <taxon>Kitasatosporales</taxon>
        <taxon>Streptomycetaceae</taxon>
        <taxon>Streptomyces</taxon>
    </lineage>
</organism>
<sequence length="122" mass="13356">MGSAGATPSDERGRGGRLRNHRAVINGMLLRQRTGTPRRDIPTRFGKGKTVHDRHRRRSAHGTIARIWDITLDQIATLQPTAADLLRTMAWYAPENIPTTLTDGSTDPPALNHAIGLLTATT</sequence>
<feature type="domain" description="Insertion element IS402-like" evidence="2">
    <location>
        <begin position="10"/>
        <end position="68"/>
    </location>
</feature>
<dbReference type="Proteomes" id="UP000192726">
    <property type="component" value="Chromosome"/>
</dbReference>
<dbReference type="EMBL" id="CP020569">
    <property type="protein sequence ID" value="ARF59135.1"/>
    <property type="molecule type" value="Genomic_DNA"/>
</dbReference>
<gene>
    <name evidence="3" type="ORF">B1H19_37585</name>
</gene>
<dbReference type="PANTHER" id="PTHR46637:SF1">
    <property type="entry name" value="BLL5188 PROTEIN"/>
    <property type="match status" value="1"/>
</dbReference>
<dbReference type="AlphaFoldDB" id="A0A1V0U1M9"/>
<evidence type="ECO:0000313" key="4">
    <source>
        <dbReference type="Proteomes" id="UP000192726"/>
    </source>
</evidence>
<evidence type="ECO:0000313" key="3">
    <source>
        <dbReference type="EMBL" id="ARF59135.1"/>
    </source>
</evidence>
<keyword evidence="4" id="KW-1185">Reference proteome</keyword>
<protein>
    <recommendedName>
        <fullName evidence="2">Insertion element IS402-like domain-containing protein</fullName>
    </recommendedName>
</protein>
<feature type="region of interest" description="Disordered" evidence="1">
    <location>
        <begin position="32"/>
        <end position="58"/>
    </location>
</feature>
<dbReference type="InterPro" id="IPR025161">
    <property type="entry name" value="IS402-like_dom"/>
</dbReference>
<dbReference type="Pfam" id="PF13340">
    <property type="entry name" value="DUF4096"/>
    <property type="match status" value="1"/>
</dbReference>
<dbReference type="PANTHER" id="PTHR46637">
    <property type="entry name" value="TIS1421-TRANSPOSASE PROTEIN A"/>
    <property type="match status" value="1"/>
</dbReference>
<reference evidence="3 4" key="1">
    <citation type="submission" date="2017-04" db="EMBL/GenBank/DDBJ databases">
        <title>Complete Genome Sequence of Streptomyces gilvosporeus F607, a Capable Producer of Natamycin.</title>
        <authorList>
            <person name="Zong G."/>
            <person name="Zhong C."/>
            <person name="Fu J."/>
            <person name="Qin R."/>
            <person name="Cao G."/>
        </authorList>
    </citation>
    <scope>NUCLEOTIDE SEQUENCE [LARGE SCALE GENOMIC DNA]</scope>
    <source>
        <strain evidence="3 4">F607</strain>
    </source>
</reference>